<dbReference type="EMBL" id="JARACI010000779">
    <property type="protein sequence ID" value="MDD9206105.1"/>
    <property type="molecule type" value="Genomic_DNA"/>
</dbReference>
<dbReference type="Gene3D" id="3.20.20.150">
    <property type="entry name" value="Divalent-metal-dependent TIM barrel enzymes"/>
    <property type="match status" value="1"/>
</dbReference>
<dbReference type="InterPro" id="IPR036237">
    <property type="entry name" value="Xyl_isomerase-like_sf"/>
</dbReference>
<feature type="non-terminal residue" evidence="3">
    <location>
        <position position="139"/>
    </location>
</feature>
<dbReference type="Proteomes" id="UP001165561">
    <property type="component" value="Unassembled WGS sequence"/>
</dbReference>
<feature type="domain" description="Xylose isomerase-like TIM barrel" evidence="2">
    <location>
        <begin position="22"/>
        <end position="134"/>
    </location>
</feature>
<accession>A0ABT5TVN6</accession>
<evidence type="ECO:0000313" key="4">
    <source>
        <dbReference type="Proteomes" id="UP001165561"/>
    </source>
</evidence>
<dbReference type="Pfam" id="PF01261">
    <property type="entry name" value="AP_endonuc_2"/>
    <property type="match status" value="1"/>
</dbReference>
<protein>
    <submittedName>
        <fullName evidence="3">TIM barrel protein</fullName>
    </submittedName>
</protein>
<gene>
    <name evidence="3" type="ORF">PU560_06415</name>
</gene>
<keyword evidence="4" id="KW-1185">Reference proteome</keyword>
<organism evidence="3 4">
    <name type="scientific">Georgenia halotolerans</name>
    <dbReference type="NCBI Taxonomy" id="3028317"/>
    <lineage>
        <taxon>Bacteria</taxon>
        <taxon>Bacillati</taxon>
        <taxon>Actinomycetota</taxon>
        <taxon>Actinomycetes</taxon>
        <taxon>Micrococcales</taxon>
        <taxon>Bogoriellaceae</taxon>
        <taxon>Georgenia</taxon>
    </lineage>
</organism>
<keyword evidence="1" id="KW-0119">Carbohydrate metabolism</keyword>
<comment type="caution">
    <text evidence="3">The sequence shown here is derived from an EMBL/GenBank/DDBJ whole genome shotgun (WGS) entry which is preliminary data.</text>
</comment>
<evidence type="ECO:0000313" key="3">
    <source>
        <dbReference type="EMBL" id="MDD9206105.1"/>
    </source>
</evidence>
<dbReference type="SUPFAM" id="SSF51658">
    <property type="entry name" value="Xylose isomerase-like"/>
    <property type="match status" value="1"/>
</dbReference>
<evidence type="ECO:0000256" key="1">
    <source>
        <dbReference type="ARBA" id="ARBA00023277"/>
    </source>
</evidence>
<sequence length="139" mass="15623">MSRPITLFTGQWADLPFEEVARLASEWGYDGLEIACWGDHMDPWKGAEDDAYIQNKLDILEKYGLKVHTIANHLKGQVVCDDPIDARHRALLSDEMWGDGDPEGVRQRAAEEMKLTARTAARLGVKTVTGFTGSSIWKY</sequence>
<name>A0ABT5TVN6_9MICO</name>
<dbReference type="InterPro" id="IPR013022">
    <property type="entry name" value="Xyl_isomerase-like_TIM-brl"/>
</dbReference>
<evidence type="ECO:0000259" key="2">
    <source>
        <dbReference type="Pfam" id="PF01261"/>
    </source>
</evidence>
<reference evidence="3" key="1">
    <citation type="submission" date="2023-02" db="EMBL/GenBank/DDBJ databases">
        <title>Georgenia sp.10Sc9-8, isolated from a soil sample collected from the Taklamakan desert.</title>
        <authorList>
            <person name="Liu S."/>
        </authorList>
    </citation>
    <scope>NUCLEOTIDE SEQUENCE</scope>
    <source>
        <strain evidence="3">10Sc9-8</strain>
    </source>
</reference>
<proteinExistence type="predicted"/>